<dbReference type="OrthoDB" id="9801356at2"/>
<feature type="transmembrane region" description="Helical" evidence="6">
    <location>
        <begin position="15"/>
        <end position="35"/>
    </location>
</feature>
<dbReference type="AlphaFoldDB" id="A0A177NNT4"/>
<proteinExistence type="inferred from homology"/>
<evidence type="ECO:0000313" key="8">
    <source>
        <dbReference type="Proteomes" id="UP000078476"/>
    </source>
</evidence>
<name>A0A177NNT4_9GAMM</name>
<comment type="caution">
    <text evidence="7">The sequence shown here is derived from an EMBL/GenBank/DDBJ whole genome shotgun (WGS) entry which is preliminary data.</text>
</comment>
<dbReference type="EMBL" id="LUUI01000077">
    <property type="protein sequence ID" value="OAI18690.1"/>
    <property type="molecule type" value="Genomic_DNA"/>
</dbReference>
<dbReference type="GO" id="GO:0046873">
    <property type="term" value="F:metal ion transmembrane transporter activity"/>
    <property type="evidence" value="ECO:0007669"/>
    <property type="project" value="InterPro"/>
</dbReference>
<gene>
    <name evidence="7" type="ORF">A1359_04875</name>
</gene>
<feature type="transmembrane region" description="Helical" evidence="6">
    <location>
        <begin position="185"/>
        <end position="206"/>
    </location>
</feature>
<comment type="subcellular location">
    <subcellularLocation>
        <location evidence="1 6">Membrane</location>
        <topology evidence="1 6">Multi-pass membrane protein</topology>
    </subcellularLocation>
</comment>
<dbReference type="STRING" id="980561.A1359_04875"/>
<evidence type="ECO:0000256" key="5">
    <source>
        <dbReference type="ARBA" id="ARBA00023136"/>
    </source>
</evidence>
<evidence type="ECO:0000256" key="6">
    <source>
        <dbReference type="RuleBase" id="RU365102"/>
    </source>
</evidence>
<dbReference type="PANTHER" id="PTHR12608">
    <property type="entry name" value="TRANSMEMBRANE PROTEIN HTP-1 RELATED"/>
    <property type="match status" value="1"/>
</dbReference>
<feature type="transmembrane region" description="Helical" evidence="6">
    <location>
        <begin position="153"/>
        <end position="173"/>
    </location>
</feature>
<reference evidence="7 8" key="1">
    <citation type="submission" date="2016-03" db="EMBL/GenBank/DDBJ databases">
        <authorList>
            <person name="Ploux O."/>
        </authorList>
    </citation>
    <scope>NUCLEOTIDE SEQUENCE [LARGE SCALE GENOMIC DNA]</scope>
    <source>
        <strain evidence="7 8">R-45370</strain>
    </source>
</reference>
<evidence type="ECO:0000256" key="4">
    <source>
        <dbReference type="ARBA" id="ARBA00022989"/>
    </source>
</evidence>
<keyword evidence="4 6" id="KW-1133">Transmembrane helix</keyword>
<dbReference type="RefSeq" id="WP_066979204.1">
    <property type="nucleotide sequence ID" value="NZ_LUUI01000077.1"/>
</dbReference>
<accession>A0A177NNT4</accession>
<dbReference type="InterPro" id="IPR001727">
    <property type="entry name" value="GDT1-like"/>
</dbReference>
<evidence type="ECO:0000256" key="3">
    <source>
        <dbReference type="ARBA" id="ARBA00022692"/>
    </source>
</evidence>
<keyword evidence="8" id="KW-1185">Reference proteome</keyword>
<organism evidence="7 8">
    <name type="scientific">Methylomonas lenta</name>
    <dbReference type="NCBI Taxonomy" id="980561"/>
    <lineage>
        <taxon>Bacteria</taxon>
        <taxon>Pseudomonadati</taxon>
        <taxon>Pseudomonadota</taxon>
        <taxon>Gammaproteobacteria</taxon>
        <taxon>Methylococcales</taxon>
        <taxon>Methylococcaceae</taxon>
        <taxon>Methylomonas</taxon>
    </lineage>
</organism>
<protein>
    <recommendedName>
        <fullName evidence="6">GDT1 family protein</fullName>
    </recommendedName>
</protein>
<feature type="transmembrane region" description="Helical" evidence="6">
    <location>
        <begin position="84"/>
        <end position="102"/>
    </location>
</feature>
<dbReference type="Pfam" id="PF01169">
    <property type="entry name" value="GDT1"/>
    <property type="match status" value="2"/>
</dbReference>
<dbReference type="PANTHER" id="PTHR12608:SF1">
    <property type="entry name" value="TRANSMEMBRANE PROTEIN 165"/>
    <property type="match status" value="1"/>
</dbReference>
<keyword evidence="5 6" id="KW-0472">Membrane</keyword>
<evidence type="ECO:0000256" key="2">
    <source>
        <dbReference type="ARBA" id="ARBA00009190"/>
    </source>
</evidence>
<evidence type="ECO:0000313" key="7">
    <source>
        <dbReference type="EMBL" id="OAI18690.1"/>
    </source>
</evidence>
<feature type="transmembrane region" description="Helical" evidence="6">
    <location>
        <begin position="55"/>
        <end position="78"/>
    </location>
</feature>
<dbReference type="GO" id="GO:0016020">
    <property type="term" value="C:membrane"/>
    <property type="evidence" value="ECO:0007669"/>
    <property type="project" value="UniProtKB-SubCell"/>
</dbReference>
<sequence length="218" mass="23248">MNTLVNFIDYLNNLSLSQVATTSATSFVLIAAAEIGDKSQLVCMSLAARHRATPVIWGAITAFALLNTLAVVFGAAIADWLPDYLVAASVAILFASFGLHALLNHTDEDDDGEVVEKSGHNIFFTTFLLIIVAEFGDKTQLAVVAFSSTAEPLAVWLGATLALSFTSGLGVWAGRTVLQRIPMQLLHKISGLLFLALAAVAAYQAYTSAQAAAWWPQF</sequence>
<keyword evidence="3 6" id="KW-0812">Transmembrane</keyword>
<comment type="similarity">
    <text evidence="2 6">Belongs to the GDT1 family.</text>
</comment>
<evidence type="ECO:0000256" key="1">
    <source>
        <dbReference type="ARBA" id="ARBA00004141"/>
    </source>
</evidence>
<dbReference type="Proteomes" id="UP000078476">
    <property type="component" value="Unassembled WGS sequence"/>
</dbReference>